<dbReference type="AlphaFoldDB" id="A0A0A1ZVS6"/>
<dbReference type="NCBIfam" id="NF003810">
    <property type="entry name" value="PRK05399.1"/>
    <property type="match status" value="1"/>
</dbReference>
<dbReference type="Gene3D" id="3.40.50.300">
    <property type="entry name" value="P-loop containing nucleotide triphosphate hydrolases"/>
    <property type="match status" value="1"/>
</dbReference>
<comment type="caution">
    <text evidence="12">The sequence shown here is derived from an EMBL/GenBank/DDBJ whole genome shotgun (WGS) entry which is preliminary data.</text>
</comment>
<dbReference type="GO" id="GO:0030983">
    <property type="term" value="F:mismatched DNA binding"/>
    <property type="evidence" value="ECO:0007669"/>
    <property type="project" value="InterPro"/>
</dbReference>
<dbReference type="Gene3D" id="3.30.420.110">
    <property type="entry name" value="MutS, connector domain"/>
    <property type="match status" value="1"/>
</dbReference>
<feature type="domain" description="DNA mismatch repair proteins mutS family" evidence="11">
    <location>
        <begin position="794"/>
        <end position="810"/>
    </location>
</feature>
<keyword evidence="7 9" id="KW-0234">DNA repair</keyword>
<evidence type="ECO:0000256" key="9">
    <source>
        <dbReference type="HAMAP-Rule" id="MF_00096"/>
    </source>
</evidence>
<dbReference type="SMART" id="SM00533">
    <property type="entry name" value="MUTSd"/>
    <property type="match status" value="1"/>
</dbReference>
<dbReference type="Gene3D" id="3.40.1170.10">
    <property type="entry name" value="DNA repair protein MutS, domain I"/>
    <property type="match status" value="1"/>
</dbReference>
<organism evidence="12 13">
    <name type="scientific">Prochlorococcus marinus str. MIT 9116</name>
    <dbReference type="NCBI Taxonomy" id="167544"/>
    <lineage>
        <taxon>Bacteria</taxon>
        <taxon>Bacillati</taxon>
        <taxon>Cyanobacteriota</taxon>
        <taxon>Cyanophyceae</taxon>
        <taxon>Synechococcales</taxon>
        <taxon>Prochlorococcaceae</taxon>
        <taxon>Prochlorococcus</taxon>
    </lineage>
</organism>
<dbReference type="InterPro" id="IPR000432">
    <property type="entry name" value="DNA_mismatch_repair_MutS_C"/>
</dbReference>
<name>A0A0A1ZVS6_PROMR</name>
<keyword evidence="4 9" id="KW-0227">DNA damage</keyword>
<dbReference type="InterPro" id="IPR005748">
    <property type="entry name" value="DNA_mismatch_repair_MutS"/>
</dbReference>
<dbReference type="SUPFAM" id="SSF55271">
    <property type="entry name" value="DNA repair protein MutS, domain I"/>
    <property type="match status" value="1"/>
</dbReference>
<dbReference type="Pfam" id="PF05190">
    <property type="entry name" value="MutS_IV"/>
    <property type="match status" value="1"/>
</dbReference>
<dbReference type="HAMAP" id="MF_00096">
    <property type="entry name" value="MutS"/>
    <property type="match status" value="1"/>
</dbReference>
<dbReference type="SMART" id="SM00534">
    <property type="entry name" value="MUTSac"/>
    <property type="match status" value="1"/>
</dbReference>
<dbReference type="PIRSF" id="PIRSF037677">
    <property type="entry name" value="DNA_mis_repair_Msh6"/>
    <property type="match status" value="1"/>
</dbReference>
<keyword evidence="3 9" id="KW-0547">Nucleotide-binding</keyword>
<evidence type="ECO:0000256" key="2">
    <source>
        <dbReference type="ARBA" id="ARBA00021982"/>
    </source>
</evidence>
<keyword evidence="5 9" id="KW-0067">ATP-binding</keyword>
<dbReference type="InterPro" id="IPR045076">
    <property type="entry name" value="MutS"/>
</dbReference>
<gene>
    <name evidence="9" type="primary">mutS</name>
    <name evidence="12" type="ORF">EU93_0711</name>
</gene>
<dbReference type="PANTHER" id="PTHR11361:SF34">
    <property type="entry name" value="DNA MISMATCH REPAIR PROTEIN MSH1, MITOCHONDRIAL"/>
    <property type="match status" value="1"/>
</dbReference>
<dbReference type="CDD" id="cd03284">
    <property type="entry name" value="ABC_MutS1"/>
    <property type="match status" value="1"/>
</dbReference>
<evidence type="ECO:0000256" key="8">
    <source>
        <dbReference type="ARBA" id="ARBA00024647"/>
    </source>
</evidence>
<dbReference type="NCBIfam" id="TIGR01070">
    <property type="entry name" value="mutS1"/>
    <property type="match status" value="1"/>
</dbReference>
<protein>
    <recommendedName>
        <fullName evidence="2 9">DNA mismatch repair protein MutS</fullName>
    </recommendedName>
</protein>
<evidence type="ECO:0000256" key="3">
    <source>
        <dbReference type="ARBA" id="ARBA00022741"/>
    </source>
</evidence>
<dbReference type="InterPro" id="IPR007860">
    <property type="entry name" value="DNA_mmatch_repair_MutS_con_dom"/>
</dbReference>
<dbReference type="GO" id="GO:0003684">
    <property type="term" value="F:damaged DNA binding"/>
    <property type="evidence" value="ECO:0007669"/>
    <property type="project" value="UniProtKB-UniRule"/>
</dbReference>
<dbReference type="Proteomes" id="UP000030491">
    <property type="component" value="Unassembled WGS sequence"/>
</dbReference>
<dbReference type="InterPro" id="IPR017261">
    <property type="entry name" value="DNA_mismatch_repair_MutS/MSH"/>
</dbReference>
<sequence length="913" mass="103433">MQEDTIIQKNLFAIENENNEQKEITQIPEDLSWEDLKKESQKRPRQRKNSTNLTSKFKTNLISNNKNVCINEESYSYKTVSKLKLTPVMKHYVTLKEENKDRLLLYRLGDFFECFFEDAVLISNLLEITLTSKDAGKEIGKIPMAGVPYHAMERYCADLIKKNYSVVICDQLEKSSGNYGTPIKRGITRIITPGTVIEEGMLIAKKNNWITAIYLSEENSDESYEWGISKADVSTGELITLEGQSLSKLFDEIIKLDSSEIIVGSNEVRNLLIKGNSQITYTVSQETNFGINEANYLIKKYFQIATLEGIGLKNLNNATKSLGGLLNYLEKINPSNLDKDSSVKISLDFPQIQFGHNKLIIDYQTQKNLEIKNTQRENNYVGSLLWSIDRTYTCMGARCLRRWLDSPLLNVNEIYKRQNIITNFLESKQLRIDTQNLLRAMGDLERLAGRACAGHASPRDLIAIAESLKKLPRLKSIIELFKYDLPDWTDQLKNIDEGLLELADTISFKLIENPPLNISEGGMIHDGVDNILDGLRNLMDDYSEWLNKEELKERKISKISNLKIQFHKNFGYYISINKSKVNLAPQHWIKRQTLTNEERYITSEIKNKENKIFQIKSRASSREYEIFCELRNIVAEKTKQIRSISKSIASLDALLGLSITSVENNFIKPSLIPINDSLTKNSTTIKAGRNPIVEQLLNDKKFIANDISFDDNQKLIILTGPNASGKSCFIRQIGLIQILAQIGSFVPANNAEIKISDRIFTRIGAVDDQSSGQSTFMVEMSETASILNQATSSSLVLLDEIGRGTSTFDGLSIAWSVSEYLAKKIKCNTIFATHYHELNFLKNSNKNIVNFQVLVEQNNDQLIFSHKIAKGGSNKSYGIEAAKLAGVPREVIEKAKSVLNSLEENNKLNHNID</sequence>
<evidence type="ECO:0000256" key="10">
    <source>
        <dbReference type="RuleBase" id="RU003756"/>
    </source>
</evidence>
<evidence type="ECO:0000313" key="13">
    <source>
        <dbReference type="Proteomes" id="UP000030491"/>
    </source>
</evidence>
<reference evidence="13" key="1">
    <citation type="journal article" date="2014" name="Sci. Data">
        <title>Genomes of diverse isolates of the marine cyanobacterium Prochlorococcus.</title>
        <authorList>
            <person name="Biller S."/>
            <person name="Berube P."/>
            <person name="Thompson J."/>
            <person name="Kelly L."/>
            <person name="Roggensack S."/>
            <person name="Awad L."/>
            <person name="Roache-Johnson K."/>
            <person name="Ding H."/>
            <person name="Giovannoni S.J."/>
            <person name="Moore L.R."/>
            <person name="Chisholm S.W."/>
        </authorList>
    </citation>
    <scope>NUCLEOTIDE SEQUENCE [LARGE SCALE GENOMIC DNA]</scope>
</reference>
<dbReference type="InterPro" id="IPR007695">
    <property type="entry name" value="DNA_mismatch_repair_MutS-lik_N"/>
</dbReference>
<evidence type="ECO:0000256" key="6">
    <source>
        <dbReference type="ARBA" id="ARBA00023125"/>
    </source>
</evidence>
<dbReference type="SUPFAM" id="SSF53150">
    <property type="entry name" value="DNA repair protein MutS, domain II"/>
    <property type="match status" value="1"/>
</dbReference>
<dbReference type="InterPro" id="IPR016151">
    <property type="entry name" value="DNA_mismatch_repair_MutS_N"/>
</dbReference>
<evidence type="ECO:0000256" key="5">
    <source>
        <dbReference type="ARBA" id="ARBA00022840"/>
    </source>
</evidence>
<dbReference type="Pfam" id="PF05192">
    <property type="entry name" value="MutS_III"/>
    <property type="match status" value="1"/>
</dbReference>
<dbReference type="InterPro" id="IPR007696">
    <property type="entry name" value="DNA_mismatch_repair_MutS_core"/>
</dbReference>
<proteinExistence type="inferred from homology"/>
<dbReference type="GO" id="GO:0140664">
    <property type="term" value="F:ATP-dependent DNA damage sensor activity"/>
    <property type="evidence" value="ECO:0007669"/>
    <property type="project" value="InterPro"/>
</dbReference>
<dbReference type="PROSITE" id="PS00486">
    <property type="entry name" value="DNA_MISMATCH_REPAIR_2"/>
    <property type="match status" value="1"/>
</dbReference>
<comment type="function">
    <text evidence="8 9">This protein is involved in the repair of mismatches in DNA. It is possible that it carries out the mismatch recognition step. This protein has a weak ATPase activity.</text>
</comment>
<accession>A0A0A1ZVS6</accession>
<evidence type="ECO:0000256" key="4">
    <source>
        <dbReference type="ARBA" id="ARBA00022763"/>
    </source>
</evidence>
<dbReference type="InterPro" id="IPR007861">
    <property type="entry name" value="DNA_mismatch_repair_MutS_clamp"/>
</dbReference>
<dbReference type="GO" id="GO:0006298">
    <property type="term" value="P:mismatch repair"/>
    <property type="evidence" value="ECO:0007669"/>
    <property type="project" value="UniProtKB-UniRule"/>
</dbReference>
<evidence type="ECO:0000259" key="11">
    <source>
        <dbReference type="PROSITE" id="PS00486"/>
    </source>
</evidence>
<dbReference type="InterPro" id="IPR036678">
    <property type="entry name" value="MutS_con_dom_sf"/>
</dbReference>
<feature type="binding site" evidence="9">
    <location>
        <begin position="720"/>
        <end position="727"/>
    </location>
    <ligand>
        <name>ATP</name>
        <dbReference type="ChEBI" id="CHEBI:30616"/>
    </ligand>
</feature>
<dbReference type="EMBL" id="JNAJ01000009">
    <property type="protein sequence ID" value="KGF92263.1"/>
    <property type="molecule type" value="Genomic_DNA"/>
</dbReference>
<evidence type="ECO:0000256" key="1">
    <source>
        <dbReference type="ARBA" id="ARBA00006271"/>
    </source>
</evidence>
<dbReference type="OrthoDB" id="9802448at2"/>
<evidence type="ECO:0000256" key="7">
    <source>
        <dbReference type="ARBA" id="ARBA00023204"/>
    </source>
</evidence>
<dbReference type="Pfam" id="PF01624">
    <property type="entry name" value="MutS_I"/>
    <property type="match status" value="1"/>
</dbReference>
<dbReference type="InterPro" id="IPR027417">
    <property type="entry name" value="P-loop_NTPase"/>
</dbReference>
<dbReference type="Pfam" id="PF05188">
    <property type="entry name" value="MutS_II"/>
    <property type="match status" value="1"/>
</dbReference>
<dbReference type="Gene3D" id="1.10.1420.10">
    <property type="match status" value="2"/>
</dbReference>
<dbReference type="FunFam" id="1.10.1420.10:FF:000001">
    <property type="entry name" value="DNA mismatch repair protein MutS"/>
    <property type="match status" value="1"/>
</dbReference>
<evidence type="ECO:0000313" key="12">
    <source>
        <dbReference type="EMBL" id="KGF92263.1"/>
    </source>
</evidence>
<dbReference type="SUPFAM" id="SSF52540">
    <property type="entry name" value="P-loop containing nucleoside triphosphate hydrolases"/>
    <property type="match status" value="1"/>
</dbReference>
<keyword evidence="6 9" id="KW-0238">DNA-binding</keyword>
<dbReference type="RefSeq" id="WP_032513514.1">
    <property type="nucleotide sequence ID" value="NZ_JNAJ01000009.1"/>
</dbReference>
<dbReference type="PANTHER" id="PTHR11361">
    <property type="entry name" value="DNA MISMATCH REPAIR PROTEIN MUTS FAMILY MEMBER"/>
    <property type="match status" value="1"/>
</dbReference>
<dbReference type="Pfam" id="PF00488">
    <property type="entry name" value="MutS_V"/>
    <property type="match status" value="1"/>
</dbReference>
<dbReference type="SUPFAM" id="SSF48334">
    <property type="entry name" value="DNA repair protein MutS, domain III"/>
    <property type="match status" value="1"/>
</dbReference>
<dbReference type="InterPro" id="IPR036187">
    <property type="entry name" value="DNA_mismatch_repair_MutS_sf"/>
</dbReference>
<dbReference type="FunFam" id="3.40.50.300:FF:000870">
    <property type="entry name" value="MutS protein homolog 4"/>
    <property type="match status" value="1"/>
</dbReference>
<comment type="similarity">
    <text evidence="1 9 10">Belongs to the DNA mismatch repair MutS family.</text>
</comment>
<dbReference type="GO" id="GO:0005524">
    <property type="term" value="F:ATP binding"/>
    <property type="evidence" value="ECO:0007669"/>
    <property type="project" value="UniProtKB-UniRule"/>
</dbReference>
<dbReference type="GO" id="GO:0005829">
    <property type="term" value="C:cytosol"/>
    <property type="evidence" value="ECO:0007669"/>
    <property type="project" value="TreeGrafter"/>
</dbReference>